<evidence type="ECO:0000313" key="5">
    <source>
        <dbReference type="EMBL" id="ATQ43105.1"/>
    </source>
</evidence>
<dbReference type="PANTHER" id="PTHR24220:SF86">
    <property type="entry name" value="ABC TRANSPORTER ABCH.1"/>
    <property type="match status" value="1"/>
</dbReference>
<dbReference type="GO" id="GO:0022857">
    <property type="term" value="F:transmembrane transporter activity"/>
    <property type="evidence" value="ECO:0007669"/>
    <property type="project" value="TreeGrafter"/>
</dbReference>
<feature type="domain" description="ABC transporter" evidence="4">
    <location>
        <begin position="122"/>
        <end position="343"/>
    </location>
</feature>
<dbReference type="InterPro" id="IPR017871">
    <property type="entry name" value="ABC_transporter-like_CS"/>
</dbReference>
<dbReference type="SUPFAM" id="SSF52540">
    <property type="entry name" value="P-loop containing nucleoside triphosphate hydrolases"/>
    <property type="match status" value="1"/>
</dbReference>
<sequence>MGTACPRGCAKRGSHTDTGDILRAARLHGSAPARKVGRPEAREPWRHACGPRRRPRSGDQANAHGRVSRCLRPGAGAAGQAGDPGGRRDGRVHRGDRGAEAGRRRDHQERARRQEGGVTFQICCEGLGRRFPSARGHVDALVDVHLELSSGRLVAVRGPSGCGKSTLLNLLGLLDRPTAGRLQIDGVEVGAMADAAAAVLRREKVGFLFQDAGLIDRMSVLDNVLLPLGYRRLAGARRLQSARAAIQALGLAERTHARVDALSGGERQRVGLARVLALRPSLIICDEPTASLDEANSGLVVDHLLAAAVDGALVVCASHDPIVIERADTRLVMERGRLVAVEGAT</sequence>
<dbReference type="GO" id="GO:0005524">
    <property type="term" value="F:ATP binding"/>
    <property type="evidence" value="ECO:0007669"/>
    <property type="project" value="UniProtKB-KW"/>
</dbReference>
<dbReference type="Pfam" id="PF00005">
    <property type="entry name" value="ABC_tran"/>
    <property type="match status" value="1"/>
</dbReference>
<dbReference type="PROSITE" id="PS50893">
    <property type="entry name" value="ABC_TRANSPORTER_2"/>
    <property type="match status" value="1"/>
</dbReference>
<evidence type="ECO:0000256" key="2">
    <source>
        <dbReference type="ARBA" id="ARBA00022840"/>
    </source>
</evidence>
<dbReference type="EMBL" id="CP024201">
    <property type="protein sequence ID" value="ATQ43105.1"/>
    <property type="molecule type" value="Genomic_DNA"/>
</dbReference>
<accession>A0A2D2AYP6</accession>
<dbReference type="InterPro" id="IPR015854">
    <property type="entry name" value="ABC_transpr_LolD-like"/>
</dbReference>
<reference evidence="5 6" key="1">
    <citation type="submission" date="2017-10" db="EMBL/GenBank/DDBJ databases">
        <title>Genome sequence of Caulobacter mirabilis FWC38.</title>
        <authorList>
            <person name="Fiebig A."/>
            <person name="Crosson S."/>
        </authorList>
    </citation>
    <scope>NUCLEOTIDE SEQUENCE [LARGE SCALE GENOMIC DNA]</scope>
    <source>
        <strain evidence="5 6">FWC 38</strain>
    </source>
</reference>
<evidence type="ECO:0000259" key="4">
    <source>
        <dbReference type="PROSITE" id="PS50893"/>
    </source>
</evidence>
<name>A0A2D2AYP6_9CAUL</name>
<evidence type="ECO:0000256" key="1">
    <source>
        <dbReference type="ARBA" id="ARBA00022741"/>
    </source>
</evidence>
<gene>
    <name evidence="5" type="ORF">CSW64_12120</name>
</gene>
<dbReference type="PANTHER" id="PTHR24220">
    <property type="entry name" value="IMPORT ATP-BINDING PROTEIN"/>
    <property type="match status" value="1"/>
</dbReference>
<dbReference type="GO" id="GO:0016887">
    <property type="term" value="F:ATP hydrolysis activity"/>
    <property type="evidence" value="ECO:0007669"/>
    <property type="project" value="InterPro"/>
</dbReference>
<dbReference type="InterPro" id="IPR003439">
    <property type="entry name" value="ABC_transporter-like_ATP-bd"/>
</dbReference>
<dbReference type="OrthoDB" id="9787227at2"/>
<dbReference type="InterPro" id="IPR027417">
    <property type="entry name" value="P-loop_NTPase"/>
</dbReference>
<feature type="compositionally biased region" description="Basic and acidic residues" evidence="3">
    <location>
        <begin position="37"/>
        <end position="46"/>
    </location>
</feature>
<feature type="region of interest" description="Disordered" evidence="3">
    <location>
        <begin position="25"/>
        <end position="113"/>
    </location>
</feature>
<proteinExistence type="predicted"/>
<protein>
    <submittedName>
        <fullName evidence="5">ABC transporter</fullName>
    </submittedName>
</protein>
<keyword evidence="6" id="KW-1185">Reference proteome</keyword>
<dbReference type="InterPro" id="IPR003593">
    <property type="entry name" value="AAA+_ATPase"/>
</dbReference>
<evidence type="ECO:0000256" key="3">
    <source>
        <dbReference type="SAM" id="MobiDB-lite"/>
    </source>
</evidence>
<dbReference type="AlphaFoldDB" id="A0A2D2AYP6"/>
<organism evidence="5 6">
    <name type="scientific">Caulobacter mirabilis</name>
    <dbReference type="NCBI Taxonomy" id="69666"/>
    <lineage>
        <taxon>Bacteria</taxon>
        <taxon>Pseudomonadati</taxon>
        <taxon>Pseudomonadota</taxon>
        <taxon>Alphaproteobacteria</taxon>
        <taxon>Caulobacterales</taxon>
        <taxon>Caulobacteraceae</taxon>
        <taxon>Caulobacter</taxon>
    </lineage>
</organism>
<dbReference type="SMART" id="SM00382">
    <property type="entry name" value="AAA"/>
    <property type="match status" value="1"/>
</dbReference>
<keyword evidence="1" id="KW-0547">Nucleotide-binding</keyword>
<evidence type="ECO:0000313" key="6">
    <source>
        <dbReference type="Proteomes" id="UP000228945"/>
    </source>
</evidence>
<keyword evidence="2" id="KW-0067">ATP-binding</keyword>
<dbReference type="PROSITE" id="PS00211">
    <property type="entry name" value="ABC_TRANSPORTER_1"/>
    <property type="match status" value="1"/>
</dbReference>
<dbReference type="GO" id="GO:0005886">
    <property type="term" value="C:plasma membrane"/>
    <property type="evidence" value="ECO:0007669"/>
    <property type="project" value="TreeGrafter"/>
</dbReference>
<dbReference type="KEGG" id="cmb:CSW64_12120"/>
<dbReference type="Proteomes" id="UP000228945">
    <property type="component" value="Chromosome"/>
</dbReference>
<feature type="compositionally biased region" description="Basic and acidic residues" evidence="3">
    <location>
        <begin position="85"/>
        <end position="113"/>
    </location>
</feature>
<dbReference type="Gene3D" id="3.40.50.300">
    <property type="entry name" value="P-loop containing nucleotide triphosphate hydrolases"/>
    <property type="match status" value="1"/>
</dbReference>